<dbReference type="EMBL" id="CP053586">
    <property type="protein sequence ID" value="WNZ25419.1"/>
    <property type="molecule type" value="Genomic_DNA"/>
</dbReference>
<dbReference type="AlphaFoldDB" id="A0AA96WHX1"/>
<accession>A0AA96WHX1</accession>
<dbReference type="InterPro" id="IPR035994">
    <property type="entry name" value="Nucleoside_phosphorylase_sf"/>
</dbReference>
<dbReference type="GO" id="GO:0003824">
    <property type="term" value="F:catalytic activity"/>
    <property type="evidence" value="ECO:0007669"/>
    <property type="project" value="InterPro"/>
</dbReference>
<feature type="domain" description="Nucleoside phosphorylase" evidence="1">
    <location>
        <begin position="38"/>
        <end position="168"/>
    </location>
</feature>
<evidence type="ECO:0000259" key="1">
    <source>
        <dbReference type="Pfam" id="PF01048"/>
    </source>
</evidence>
<gene>
    <name evidence="2" type="ORF">HJG54_22905</name>
</gene>
<organism evidence="2">
    <name type="scientific">Leptolyngbya sp. NK1-12</name>
    <dbReference type="NCBI Taxonomy" id="2547451"/>
    <lineage>
        <taxon>Bacteria</taxon>
        <taxon>Bacillati</taxon>
        <taxon>Cyanobacteriota</taxon>
        <taxon>Cyanophyceae</taxon>
        <taxon>Leptolyngbyales</taxon>
        <taxon>Leptolyngbyaceae</taxon>
        <taxon>Leptolyngbya group</taxon>
        <taxon>Leptolyngbya</taxon>
    </lineage>
</organism>
<dbReference type="SUPFAM" id="SSF53167">
    <property type="entry name" value="Purine and uridine phosphorylases"/>
    <property type="match status" value="1"/>
</dbReference>
<reference evidence="2" key="1">
    <citation type="submission" date="2020-05" db="EMBL/GenBank/DDBJ databases">
        <authorList>
            <person name="Zhu T."/>
            <person name="Keshari N."/>
            <person name="Lu X."/>
        </authorList>
    </citation>
    <scope>NUCLEOTIDE SEQUENCE</scope>
    <source>
        <strain evidence="2">NK1-12</strain>
    </source>
</reference>
<sequence length="222" mass="24233">MPTPLIDTILVAQGAEYQAVCRGLQNVESPPSVLPIPIGTAPVQRFLAKQPQLDRRSILVMGLCGSLQPSYPVGTAVLYCSVKAMIGREVGHWLCDAALTQSLQLQLPAVPLVQSWTSEQFVNSRTAKQQLRQTYGVDVVDMEGKAILTTLRTARIATLRVVSDDCQHNLPNLDRAISAEGELRLLPLVTSLMTHPVSGLRLIHGSLQGLKYLQQLTTVLFT</sequence>
<dbReference type="Gene3D" id="3.40.50.1580">
    <property type="entry name" value="Nucleoside phosphorylase domain"/>
    <property type="match status" value="1"/>
</dbReference>
<proteinExistence type="predicted"/>
<evidence type="ECO:0000313" key="2">
    <source>
        <dbReference type="EMBL" id="WNZ25419.1"/>
    </source>
</evidence>
<dbReference type="Pfam" id="PF01048">
    <property type="entry name" value="PNP_UDP_1"/>
    <property type="match status" value="1"/>
</dbReference>
<name>A0AA96WHX1_9CYAN</name>
<dbReference type="GO" id="GO:0009116">
    <property type="term" value="P:nucleoside metabolic process"/>
    <property type="evidence" value="ECO:0007669"/>
    <property type="project" value="InterPro"/>
</dbReference>
<dbReference type="RefSeq" id="WP_316431564.1">
    <property type="nucleotide sequence ID" value="NZ_CP053586.1"/>
</dbReference>
<dbReference type="InterPro" id="IPR000845">
    <property type="entry name" value="Nucleoside_phosphorylase_d"/>
</dbReference>
<protein>
    <submittedName>
        <fullName evidence="2">Phosphorylase</fullName>
    </submittedName>
</protein>